<evidence type="ECO:0000313" key="5">
    <source>
        <dbReference type="Proteomes" id="UP000183805"/>
    </source>
</evidence>
<protein>
    <submittedName>
        <fullName evidence="4">Molybdate transport system ATP-binding protein</fullName>
    </submittedName>
</protein>
<keyword evidence="1" id="KW-0547">Nucleotide-binding</keyword>
<sequence length="485" mass="53648">MQQTQLVNVKASLKGQGNDVYCVDNLSMTVSASQHWVLLGANGAGKSAIAAVIAGFATIEQGQYTNSFERVALVSPDRQKQLLAEELNKDQDDIIEGVSSFSRVSDLILAGRSPQQIDNQLLNQLLGTFDFESKLHKAFRDLSTGETRKLMLIQALIGQPELLVLDEPFDGLDVAAMTELNHQLAKLSETTTMVFVLNRLSEIPDCVDHYAFIKDGKVTHQLAQPSAEQRDDLLKLLHLTHTDLEIPEADSDHQAPPLIDPILVKLTNVSVSFGGKAIFEKLNWQINQGEHWQLTGKNGSGKTCLLNLITGDNPQCYNNDIKVFGYQRGSGESIWQIKQHIGYISNALHMDYRVGTSALNTIISGFYDSIGLYQKASDKQLAIAKNWLALLGLSDKQNSSFTQLSFGDQRLLLIARAMVKHPNLLILDEPCLGLDEANRQRVLLLIKKICSAKTSTVIYVNHHASDHIAGIAHYLEMENDIKKAP</sequence>
<reference evidence="4 5" key="1">
    <citation type="submission" date="2016-10" db="EMBL/GenBank/DDBJ databases">
        <authorList>
            <person name="Varghese N."/>
            <person name="Submissions S."/>
        </authorList>
    </citation>
    <scope>NUCLEOTIDE SEQUENCE [LARGE SCALE GENOMIC DNA]</scope>
    <source>
        <strain evidence="4 5">CGMCC 1.8499</strain>
    </source>
</reference>
<dbReference type="NCBIfam" id="NF008186">
    <property type="entry name" value="PRK10938.1"/>
    <property type="match status" value="1"/>
</dbReference>
<dbReference type="SMART" id="SM00382">
    <property type="entry name" value="AAA"/>
    <property type="match status" value="2"/>
</dbReference>
<dbReference type="InterPro" id="IPR003593">
    <property type="entry name" value="AAA+_ATPase"/>
</dbReference>
<organism evidence="4 5">
    <name type="scientific">Pseudoalteromonas lipolytica</name>
    <dbReference type="NCBI Taxonomy" id="570156"/>
    <lineage>
        <taxon>Bacteria</taxon>
        <taxon>Pseudomonadati</taxon>
        <taxon>Pseudomonadota</taxon>
        <taxon>Gammaproteobacteria</taxon>
        <taxon>Alteromonadales</taxon>
        <taxon>Pseudoalteromonadaceae</taxon>
        <taxon>Pseudoalteromonas</taxon>
    </lineage>
</organism>
<name>A0ABY1GM94_9GAMM</name>
<comment type="caution">
    <text evidence="4">The sequence shown here is derived from an EMBL/GenBank/DDBJ whole genome shotgun (WGS) entry which is preliminary data.</text>
</comment>
<accession>A0ABY1GM94</accession>
<dbReference type="PANTHER" id="PTHR43158">
    <property type="entry name" value="SKFA PEPTIDE EXPORT ATP-BINDING PROTEIN SKFE"/>
    <property type="match status" value="1"/>
</dbReference>
<gene>
    <name evidence="4" type="ORF">SAMN04487854_1193</name>
</gene>
<dbReference type="RefSeq" id="WP_074989662.1">
    <property type="nucleotide sequence ID" value="NZ_FPAZ01000019.1"/>
</dbReference>
<dbReference type="Gene3D" id="3.40.50.300">
    <property type="entry name" value="P-loop containing nucleotide triphosphate hydrolases"/>
    <property type="match status" value="2"/>
</dbReference>
<dbReference type="GO" id="GO:0005524">
    <property type="term" value="F:ATP binding"/>
    <property type="evidence" value="ECO:0007669"/>
    <property type="project" value="UniProtKB-KW"/>
</dbReference>
<evidence type="ECO:0000313" key="4">
    <source>
        <dbReference type="EMBL" id="SFT95177.1"/>
    </source>
</evidence>
<feature type="domain" description="ABC transporter" evidence="3">
    <location>
        <begin position="4"/>
        <end position="240"/>
    </location>
</feature>
<evidence type="ECO:0000256" key="2">
    <source>
        <dbReference type="ARBA" id="ARBA00022840"/>
    </source>
</evidence>
<dbReference type="Pfam" id="PF00005">
    <property type="entry name" value="ABC_tran"/>
    <property type="match status" value="2"/>
</dbReference>
<dbReference type="EMBL" id="FPAZ01000019">
    <property type="protein sequence ID" value="SFT95177.1"/>
    <property type="molecule type" value="Genomic_DNA"/>
</dbReference>
<evidence type="ECO:0000259" key="3">
    <source>
        <dbReference type="PROSITE" id="PS50893"/>
    </source>
</evidence>
<evidence type="ECO:0000256" key="1">
    <source>
        <dbReference type="ARBA" id="ARBA00022741"/>
    </source>
</evidence>
<dbReference type="InterPro" id="IPR017871">
    <property type="entry name" value="ABC_transporter-like_CS"/>
</dbReference>
<dbReference type="PROSITE" id="PS00211">
    <property type="entry name" value="ABC_TRANSPORTER_1"/>
    <property type="match status" value="1"/>
</dbReference>
<dbReference type="PANTHER" id="PTHR43158:SF2">
    <property type="entry name" value="SKFA PEPTIDE EXPORT ATP-BINDING PROTEIN SKFE"/>
    <property type="match status" value="1"/>
</dbReference>
<dbReference type="Proteomes" id="UP000183805">
    <property type="component" value="Unassembled WGS sequence"/>
</dbReference>
<keyword evidence="5" id="KW-1185">Reference proteome</keyword>
<dbReference type="SUPFAM" id="SSF52540">
    <property type="entry name" value="P-loop containing nucleoside triphosphate hydrolases"/>
    <property type="match status" value="2"/>
</dbReference>
<dbReference type="InterPro" id="IPR027417">
    <property type="entry name" value="P-loop_NTPase"/>
</dbReference>
<dbReference type="InterPro" id="IPR003439">
    <property type="entry name" value="ABC_transporter-like_ATP-bd"/>
</dbReference>
<keyword evidence="2 4" id="KW-0067">ATP-binding</keyword>
<dbReference type="PROSITE" id="PS50893">
    <property type="entry name" value="ABC_TRANSPORTER_2"/>
    <property type="match status" value="2"/>
</dbReference>
<proteinExistence type="predicted"/>
<feature type="domain" description="ABC transporter" evidence="3">
    <location>
        <begin position="264"/>
        <end position="484"/>
    </location>
</feature>